<feature type="signal peptide" evidence="1">
    <location>
        <begin position="1"/>
        <end position="23"/>
    </location>
</feature>
<proteinExistence type="predicted"/>
<dbReference type="VEuPathDB" id="GiardiaDB:DHA2_152089"/>
<dbReference type="InterPro" id="IPR006212">
    <property type="entry name" value="Furin_repeat"/>
</dbReference>
<dbReference type="SMART" id="SM00261">
    <property type="entry name" value="FU"/>
    <property type="match status" value="1"/>
</dbReference>
<dbReference type="PANTHER" id="PTHR23275:SF100">
    <property type="entry name" value="EGF-LIKE DOMAIN-CONTAINING PROTEIN"/>
    <property type="match status" value="1"/>
</dbReference>
<dbReference type="InterPro" id="IPR009030">
    <property type="entry name" value="Growth_fac_rcpt_cys_sf"/>
</dbReference>
<sequence>MDVAAALAAGSALVLCGALPARGGCYNISVAGSRVCREARDRACVMYAEELNVGRTGARERVASGTCTVGSGAGKCKTAMCNVWIGGKDYCSQCAETAELLIDGTCVASTTELAKKCTTNNQGACSSCGDGYFLYSNGCYAIGGTPGSSICADPTPTNPTDTAGKCATCATGYFKNPTAAGAAVPPCIACNDTTGDGTSIGKAGCATCEPPKSSGVAKCTACLGGFFGTGSAEDITCTPCTGDCQTCKGAATQCTSCKDTNPYFKKGESNDGTGTCISEATCKDGIHFPTTDKTNQKKICAPCNDASNGGIADCKTCAPKTTASLADAPSVTCSACTTDTNKPNKAGTKCFDY</sequence>
<evidence type="ECO:0000313" key="3">
    <source>
        <dbReference type="Proteomes" id="UP000018040"/>
    </source>
</evidence>
<reference evidence="2 3" key="2">
    <citation type="journal article" date="2013" name="Genome Biol. Evol.">
        <title>Genome sequencing of Giardia lamblia genotypes A2 and B isolates (DH and GS) and comparative analysis with the genomes of genotypes A1 and E (WB and Pig).</title>
        <authorList>
            <person name="Adam R.D."/>
            <person name="Dahlstrom E.W."/>
            <person name="Martens C.A."/>
            <person name="Bruno D.P."/>
            <person name="Barbian K.D."/>
            <person name="Ricklefs S.M."/>
            <person name="Hernandez M.M."/>
            <person name="Narla N.P."/>
            <person name="Patel R.B."/>
            <person name="Porcella S.F."/>
            <person name="Nash T.E."/>
        </authorList>
    </citation>
    <scope>NUCLEOTIDE SEQUENCE [LARGE SCALE GENOMIC DNA]</scope>
    <source>
        <strain evidence="2 3">GS</strain>
    </source>
</reference>
<dbReference type="EMBL" id="AHHH01000411">
    <property type="protein sequence ID" value="ESU39925.1"/>
    <property type="molecule type" value="Genomic_DNA"/>
</dbReference>
<dbReference type="Pfam" id="PF03302">
    <property type="entry name" value="VSP"/>
    <property type="match status" value="1"/>
</dbReference>
<dbReference type="Proteomes" id="UP000018040">
    <property type="component" value="Unassembled WGS sequence"/>
</dbReference>
<organism evidence="2 3">
    <name type="scientific">Giardia intestinalis</name>
    <name type="common">Giardia lamblia</name>
    <dbReference type="NCBI Taxonomy" id="5741"/>
    <lineage>
        <taxon>Eukaryota</taxon>
        <taxon>Metamonada</taxon>
        <taxon>Diplomonadida</taxon>
        <taxon>Hexamitidae</taxon>
        <taxon>Giardiinae</taxon>
        <taxon>Giardia</taxon>
    </lineage>
</organism>
<dbReference type="AlphaFoldDB" id="V6TSC2"/>
<feature type="chain" id="PRO_5004752080" evidence="1">
    <location>
        <begin position="24"/>
        <end position="353"/>
    </location>
</feature>
<dbReference type="PANTHER" id="PTHR23275">
    <property type="entry name" value="CABRIOLET.-RELATED"/>
    <property type="match status" value="1"/>
</dbReference>
<dbReference type="InterPro" id="IPR052798">
    <property type="entry name" value="Giardia_VSA"/>
</dbReference>
<evidence type="ECO:0000256" key="1">
    <source>
        <dbReference type="SAM" id="SignalP"/>
    </source>
</evidence>
<gene>
    <name evidence="2" type="ORF">GSB_155053</name>
</gene>
<dbReference type="SUPFAM" id="SSF57184">
    <property type="entry name" value="Growth factor receptor domain"/>
    <property type="match status" value="1"/>
</dbReference>
<protein>
    <submittedName>
        <fullName evidence="2">Variant-specific surface protein</fullName>
    </submittedName>
</protein>
<dbReference type="InterPro" id="IPR005127">
    <property type="entry name" value="Giardia_VSP"/>
</dbReference>
<comment type="caution">
    <text evidence="2">The sequence shown here is derived from an EMBL/GenBank/DDBJ whole genome shotgun (WGS) entry which is preliminary data.</text>
</comment>
<accession>V6TSC2</accession>
<name>V6TSC2_GIAIN</name>
<keyword evidence="1" id="KW-0732">Signal</keyword>
<evidence type="ECO:0000313" key="2">
    <source>
        <dbReference type="EMBL" id="ESU39925.1"/>
    </source>
</evidence>
<reference evidence="3" key="1">
    <citation type="submission" date="2012-02" db="EMBL/GenBank/DDBJ databases">
        <title>Genome sequencing of Giardia lamblia Genotypes A2 and B isolates (DH and GS) and comparative analysis with the genomes of Genotypes A1 and E (WB and Pig).</title>
        <authorList>
            <person name="Adam R."/>
            <person name="Dahlstrom E."/>
            <person name="Martens C."/>
            <person name="Bruno D."/>
            <person name="Barbian K."/>
            <person name="Porcella S.F."/>
            <person name="Nash T."/>
        </authorList>
    </citation>
    <scope>NUCLEOTIDE SEQUENCE</scope>
    <source>
        <strain evidence="3">GS</strain>
    </source>
</reference>